<reference evidence="1" key="2">
    <citation type="journal article" date="2015" name="Data Brief">
        <title>Shoot transcriptome of the giant reed, Arundo donax.</title>
        <authorList>
            <person name="Barrero R.A."/>
            <person name="Guerrero F.D."/>
            <person name="Moolhuijzen P."/>
            <person name="Goolsby J.A."/>
            <person name="Tidwell J."/>
            <person name="Bellgard S.E."/>
            <person name="Bellgard M.I."/>
        </authorList>
    </citation>
    <scope>NUCLEOTIDE SEQUENCE</scope>
    <source>
        <tissue evidence="1">Shoot tissue taken approximately 20 cm above the soil surface</tissue>
    </source>
</reference>
<dbReference type="AlphaFoldDB" id="A0A0A9FWM3"/>
<name>A0A0A9FWM3_ARUDO</name>
<proteinExistence type="predicted"/>
<evidence type="ECO:0000313" key="1">
    <source>
        <dbReference type="EMBL" id="JAE17250.1"/>
    </source>
</evidence>
<protein>
    <submittedName>
        <fullName evidence="1">Uncharacterized protein</fullName>
    </submittedName>
</protein>
<reference evidence="1" key="1">
    <citation type="submission" date="2014-09" db="EMBL/GenBank/DDBJ databases">
        <authorList>
            <person name="Magalhaes I.L.F."/>
            <person name="Oliveira U."/>
            <person name="Santos F.R."/>
            <person name="Vidigal T.H.D.A."/>
            <person name="Brescovit A.D."/>
            <person name="Santos A.J."/>
        </authorList>
    </citation>
    <scope>NUCLEOTIDE SEQUENCE</scope>
    <source>
        <tissue evidence="1">Shoot tissue taken approximately 20 cm above the soil surface</tissue>
    </source>
</reference>
<sequence>MRKRGHSGGVHASLMIAVARRARGVERPTCLNYNGAPKKHEAGAGVIN</sequence>
<accession>A0A0A9FWM3</accession>
<organism evidence="1">
    <name type="scientific">Arundo donax</name>
    <name type="common">Giant reed</name>
    <name type="synonym">Donax arundinaceus</name>
    <dbReference type="NCBI Taxonomy" id="35708"/>
    <lineage>
        <taxon>Eukaryota</taxon>
        <taxon>Viridiplantae</taxon>
        <taxon>Streptophyta</taxon>
        <taxon>Embryophyta</taxon>
        <taxon>Tracheophyta</taxon>
        <taxon>Spermatophyta</taxon>
        <taxon>Magnoliopsida</taxon>
        <taxon>Liliopsida</taxon>
        <taxon>Poales</taxon>
        <taxon>Poaceae</taxon>
        <taxon>PACMAD clade</taxon>
        <taxon>Arundinoideae</taxon>
        <taxon>Arundineae</taxon>
        <taxon>Arundo</taxon>
    </lineage>
</organism>
<dbReference type="EMBL" id="GBRH01180646">
    <property type="protein sequence ID" value="JAE17250.1"/>
    <property type="molecule type" value="Transcribed_RNA"/>
</dbReference>